<evidence type="ECO:0000313" key="1">
    <source>
        <dbReference type="EMBL" id="KAI9902012.1"/>
    </source>
</evidence>
<comment type="caution">
    <text evidence="1">The sequence shown here is derived from an EMBL/GenBank/DDBJ whole genome shotgun (WGS) entry which is preliminary data.</text>
</comment>
<evidence type="ECO:0000313" key="2">
    <source>
        <dbReference type="Proteomes" id="UP001163324"/>
    </source>
</evidence>
<dbReference type="EMBL" id="CM047942">
    <property type="protein sequence ID" value="KAI9902012.1"/>
    <property type="molecule type" value="Genomic_DNA"/>
</dbReference>
<accession>A0ACC0V8B5</accession>
<proteinExistence type="predicted"/>
<sequence length="1062" mass="117033">MLKARSWKDRSPNICDLCRYKISVTHTPRSCRNYRIPARLKAVSAIFPLPLSYTTTARFLSTTRRLHKPDDEKPSSPPSPPKFGGFGGFGVAGGVKAGGFGLAQNRPASPSSSSAVLLPHELAAREKAAPKLEPAPKKPRVQQTQQRQNDQRQTRRGQRPDHQTHVDKSRSALTEILKTGTRDSGPPHHKPKTVHFGSERIQPSAGQDTGTKQTPGHQVSGHQAADQQRTTPGNAAPAGNASSRPAPSWGAFSQRKTSIQNDPPPETTRNRFAAPLRNLEAARGGQRERQPSLSKALSGESNEGGWGSLRKKGRFDGPSKSSQGGGGFWTEVEDRVSRLPDREAPRRDIMSPPVQKVPVEEPEKVEIEARTSVEVQEREPPRLSRFEKPEETLRSRERKTPGQRKKEKKQIRQQSFLEEEDDYDEDAHLRYEQRQRMKAEKQKAKRLEKEAQGPPRIFLPEFINVGELAKSLKQQSRQFLYDLEEMGFENMSNDTIMTGETAALIAMEYGFEPTVDTGSTRDLRPREPPEDIGTLPNRPPIVTIMGHVDHGKTTLLDYLRKSSVAAQEHGGITQHIGAFVVKMSSGKPITFLDTPGHAAFLTMRQRGANVTDIVVLVVAADDSVMPQTLEALKHATAAKVPIIVAINKVDKEDARPDEVKADLARHGVQIEDFGGDVQVVQVSGKTGQGMQDLEENIVTLAEVLDVRAEKDGLAEGWVLESSVKQDGKVASVLVKRGTLKLGDIIVAGKSWAKIRVLRNEAGAEVSEAGPGTPVEVLGWRELPEAGEMALQAPDEDSAKTAIEYRLEMAEREESGMQLAAQEQRQREKAAMEAAAEAAKAAGEEGGSVEPTEPGVITQNYIVRADVAGSVEAVNGTIMELGNNEVRPRILRSTPGHLSEYDVDHASASSSIIVNFNTSIPPHIKARAEEAKVRIIDHSVIYHLIDDVRAALSDLLPPKIHHRVTGEADVLQIFAINIRKRINKNMAGCRVRNGLIKKTSNVRVLRRGEVVFDGFIETLKHLKKNVTEMGKGTECGIGFEDWEELEVDDQVQTYEIVEEKRTL</sequence>
<reference evidence="1" key="1">
    <citation type="submission" date="2022-10" db="EMBL/GenBank/DDBJ databases">
        <title>Complete Genome of Trichothecium roseum strain YXFP-22015, a Plant Pathogen Isolated from Citrus.</title>
        <authorList>
            <person name="Wang Y."/>
            <person name="Zhu L."/>
        </authorList>
    </citation>
    <scope>NUCLEOTIDE SEQUENCE</scope>
    <source>
        <strain evidence="1">YXFP-22015</strain>
    </source>
</reference>
<dbReference type="Proteomes" id="UP001163324">
    <property type="component" value="Chromosome 3"/>
</dbReference>
<organism evidence="1 2">
    <name type="scientific">Trichothecium roseum</name>
    <dbReference type="NCBI Taxonomy" id="47278"/>
    <lineage>
        <taxon>Eukaryota</taxon>
        <taxon>Fungi</taxon>
        <taxon>Dikarya</taxon>
        <taxon>Ascomycota</taxon>
        <taxon>Pezizomycotina</taxon>
        <taxon>Sordariomycetes</taxon>
        <taxon>Hypocreomycetidae</taxon>
        <taxon>Hypocreales</taxon>
        <taxon>Hypocreales incertae sedis</taxon>
        <taxon>Trichothecium</taxon>
    </lineage>
</organism>
<name>A0ACC0V8B5_9HYPO</name>
<gene>
    <name evidence="1" type="ORF">N3K66_003829</name>
</gene>
<keyword evidence="2" id="KW-1185">Reference proteome</keyword>
<protein>
    <submittedName>
        <fullName evidence="1">Uncharacterized protein</fullName>
    </submittedName>
</protein>